<comment type="caution">
    <text evidence="1">The sequence shown here is derived from an EMBL/GenBank/DDBJ whole genome shotgun (WGS) entry which is preliminary data.</text>
</comment>
<accession>A0A1B7YUB3</accession>
<organism evidence="1 2">
    <name type="scientific">Colletotrichum higginsianum (strain IMI 349063)</name>
    <name type="common">Crucifer anthracnose fungus</name>
    <dbReference type="NCBI Taxonomy" id="759273"/>
    <lineage>
        <taxon>Eukaryota</taxon>
        <taxon>Fungi</taxon>
        <taxon>Dikarya</taxon>
        <taxon>Ascomycota</taxon>
        <taxon>Pezizomycotina</taxon>
        <taxon>Sordariomycetes</taxon>
        <taxon>Hypocreomycetidae</taxon>
        <taxon>Glomerellales</taxon>
        <taxon>Glomerellaceae</taxon>
        <taxon>Colletotrichum</taxon>
        <taxon>Colletotrichum destructivum species complex</taxon>
    </lineage>
</organism>
<evidence type="ECO:0000313" key="1">
    <source>
        <dbReference type="EMBL" id="OBR15542.1"/>
    </source>
</evidence>
<keyword evidence="2" id="KW-1185">Reference proteome</keyword>
<dbReference type="GeneID" id="28859804"/>
<dbReference type="AlphaFoldDB" id="A0A1B7YUB3"/>
<evidence type="ECO:0000313" key="2">
    <source>
        <dbReference type="Proteomes" id="UP000092177"/>
    </source>
</evidence>
<dbReference type="VEuPathDB" id="FungiDB:CH63R_00722"/>
<dbReference type="RefSeq" id="XP_018164059.1">
    <property type="nucleotide sequence ID" value="XM_018295697.1"/>
</dbReference>
<dbReference type="Proteomes" id="UP000092177">
    <property type="component" value="Chromosome 1"/>
</dbReference>
<dbReference type="KEGG" id="chig:CH63R_00722"/>
<sequence>MTLNSAHSPLTPCTLSHLTLESHTPQCPILVIRLQMPIIETRLSAPSFSPIEPNPPEVEALMRFPGSHTHIHIHTHTHTFVLMASLSHSEKSKQRITRHLAHNMVD</sequence>
<reference evidence="2" key="1">
    <citation type="journal article" date="2017" name="BMC Genomics">
        <title>Gapless genome assembly of Colletotrichum higginsianum reveals chromosome structure and association of transposable elements with secondary metabolite gene clusters.</title>
        <authorList>
            <person name="Dallery J.-F."/>
            <person name="Lapalu N."/>
            <person name="Zampounis A."/>
            <person name="Pigne S."/>
            <person name="Luyten I."/>
            <person name="Amselem J."/>
            <person name="Wittenberg A.H.J."/>
            <person name="Zhou S."/>
            <person name="de Queiroz M.V."/>
            <person name="Robin G.P."/>
            <person name="Auger A."/>
            <person name="Hainaut M."/>
            <person name="Henrissat B."/>
            <person name="Kim K.-T."/>
            <person name="Lee Y.-H."/>
            <person name="Lespinet O."/>
            <person name="Schwartz D.C."/>
            <person name="Thon M.R."/>
            <person name="O'Connell R.J."/>
        </authorList>
    </citation>
    <scope>NUCLEOTIDE SEQUENCE [LARGE SCALE GENOMIC DNA]</scope>
    <source>
        <strain evidence="2">IMI 349063</strain>
    </source>
</reference>
<name>A0A1B7YUB3_COLHI</name>
<gene>
    <name evidence="1" type="ORF">CH63R_00722</name>
</gene>
<protein>
    <submittedName>
        <fullName evidence="1">Uncharacterized protein</fullName>
    </submittedName>
</protein>
<proteinExistence type="predicted"/>
<dbReference type="EMBL" id="LTAN01000001">
    <property type="protein sequence ID" value="OBR15542.1"/>
    <property type="molecule type" value="Genomic_DNA"/>
</dbReference>